<reference evidence="2" key="1">
    <citation type="submission" date="2022-11" db="EMBL/GenBank/DDBJ databases">
        <authorList>
            <person name="Petersen C."/>
        </authorList>
    </citation>
    <scope>NUCLEOTIDE SEQUENCE</scope>
    <source>
        <strain evidence="2">IBT 21917</strain>
    </source>
</reference>
<dbReference type="OrthoDB" id="4439444at2759"/>
<feature type="region of interest" description="Disordered" evidence="1">
    <location>
        <begin position="1"/>
        <end position="53"/>
    </location>
</feature>
<evidence type="ECO:0000313" key="2">
    <source>
        <dbReference type="EMBL" id="KAJ5179896.1"/>
    </source>
</evidence>
<organism evidence="2 3">
    <name type="scientific">Penicillium capsulatum</name>
    <dbReference type="NCBI Taxonomy" id="69766"/>
    <lineage>
        <taxon>Eukaryota</taxon>
        <taxon>Fungi</taxon>
        <taxon>Dikarya</taxon>
        <taxon>Ascomycota</taxon>
        <taxon>Pezizomycotina</taxon>
        <taxon>Eurotiomycetes</taxon>
        <taxon>Eurotiomycetidae</taxon>
        <taxon>Eurotiales</taxon>
        <taxon>Aspergillaceae</taxon>
        <taxon>Penicillium</taxon>
    </lineage>
</organism>
<protein>
    <submittedName>
        <fullName evidence="2">Uncharacterized protein</fullName>
    </submittedName>
</protein>
<feature type="compositionally biased region" description="Low complexity" evidence="1">
    <location>
        <begin position="24"/>
        <end position="40"/>
    </location>
</feature>
<reference evidence="2" key="2">
    <citation type="journal article" date="2023" name="IMA Fungus">
        <title>Comparative genomic study of the Penicillium genus elucidates a diverse pangenome and 15 lateral gene transfer events.</title>
        <authorList>
            <person name="Petersen C."/>
            <person name="Sorensen T."/>
            <person name="Nielsen M.R."/>
            <person name="Sondergaard T.E."/>
            <person name="Sorensen J.L."/>
            <person name="Fitzpatrick D.A."/>
            <person name="Frisvad J.C."/>
            <person name="Nielsen K.L."/>
        </authorList>
    </citation>
    <scope>NUCLEOTIDE SEQUENCE</scope>
    <source>
        <strain evidence="2">IBT 21917</strain>
    </source>
</reference>
<evidence type="ECO:0000256" key="1">
    <source>
        <dbReference type="SAM" id="MobiDB-lite"/>
    </source>
</evidence>
<gene>
    <name evidence="2" type="ORF">N7492_003106</name>
</gene>
<name>A0A9W9IQE1_9EURO</name>
<comment type="caution">
    <text evidence="2">The sequence shown here is derived from an EMBL/GenBank/DDBJ whole genome shotgun (WGS) entry which is preliminary data.</text>
</comment>
<evidence type="ECO:0000313" key="3">
    <source>
        <dbReference type="Proteomes" id="UP001146351"/>
    </source>
</evidence>
<dbReference type="Proteomes" id="UP001146351">
    <property type="component" value="Unassembled WGS sequence"/>
</dbReference>
<keyword evidence="3" id="KW-1185">Reference proteome</keyword>
<accession>A0A9W9IQE1</accession>
<proteinExistence type="predicted"/>
<dbReference type="EMBL" id="JAPQKO010000002">
    <property type="protein sequence ID" value="KAJ5179896.1"/>
    <property type="molecule type" value="Genomic_DNA"/>
</dbReference>
<feature type="region of interest" description="Disordered" evidence="1">
    <location>
        <begin position="96"/>
        <end position="117"/>
    </location>
</feature>
<dbReference type="AlphaFoldDB" id="A0A9W9IQE1"/>
<sequence>MATQRPANDPFGDQQLPAGNGRQSESAGAASGNDSASPANRQAQNPSDEDPDMAYYHSFLSKLLDLISNEEEEVVARVVSVIQSGASHRQILDMIEQSSGNDSPAGCESNGVSNSSQ</sequence>